<evidence type="ECO:0000313" key="2">
    <source>
        <dbReference type="Proteomes" id="UP000539111"/>
    </source>
</evidence>
<dbReference type="Proteomes" id="UP000539111">
    <property type="component" value="Unassembled WGS sequence"/>
</dbReference>
<accession>A0A7Z0ACE2</accession>
<dbReference type="Gene3D" id="3.10.450.590">
    <property type="match status" value="1"/>
</dbReference>
<organism evidence="1 2">
    <name type="scientific">Spelaeicoccus albus</name>
    <dbReference type="NCBI Taxonomy" id="1280376"/>
    <lineage>
        <taxon>Bacteria</taxon>
        <taxon>Bacillati</taxon>
        <taxon>Actinomycetota</taxon>
        <taxon>Actinomycetes</taxon>
        <taxon>Micrococcales</taxon>
        <taxon>Brevibacteriaceae</taxon>
        <taxon>Spelaeicoccus</taxon>
    </lineage>
</organism>
<reference evidence="1 2" key="1">
    <citation type="submission" date="2020-07" db="EMBL/GenBank/DDBJ databases">
        <title>Sequencing the genomes of 1000 actinobacteria strains.</title>
        <authorList>
            <person name="Klenk H.-P."/>
        </authorList>
    </citation>
    <scope>NUCLEOTIDE SEQUENCE [LARGE SCALE GENOMIC DNA]</scope>
    <source>
        <strain evidence="1 2">DSM 26341</strain>
    </source>
</reference>
<gene>
    <name evidence="1" type="ORF">BJY26_001661</name>
</gene>
<protein>
    <submittedName>
        <fullName evidence="1">Uncharacterized protein</fullName>
    </submittedName>
</protein>
<dbReference type="AlphaFoldDB" id="A0A7Z0ACE2"/>
<name>A0A7Z0ACE2_9MICO</name>
<proteinExistence type="predicted"/>
<sequence length="147" mass="16018">MTRQAAFKRFGKPIDPVSGAEIARRSVAAVIDVTEQVMQLMSQGDYRRVHGLMEPRTREELPASLLSETWQKVLSEVGTLQACRNTRAELPDGTLIEVDEEILGGVVIGQTILECEAGEIVGRVAVNDRLSVVGVLLVPTDHGPLPF</sequence>
<dbReference type="RefSeq" id="WP_237249117.1">
    <property type="nucleotide sequence ID" value="NZ_JACBZP010000001.1"/>
</dbReference>
<dbReference type="EMBL" id="JACBZP010000001">
    <property type="protein sequence ID" value="NYI67355.1"/>
    <property type="molecule type" value="Genomic_DNA"/>
</dbReference>
<evidence type="ECO:0000313" key="1">
    <source>
        <dbReference type="EMBL" id="NYI67355.1"/>
    </source>
</evidence>
<comment type="caution">
    <text evidence="1">The sequence shown here is derived from an EMBL/GenBank/DDBJ whole genome shotgun (WGS) entry which is preliminary data.</text>
</comment>
<keyword evidence="2" id="KW-1185">Reference proteome</keyword>